<evidence type="ECO:0000313" key="2">
    <source>
        <dbReference type="EMBL" id="MFD0976510.1"/>
    </source>
</evidence>
<evidence type="ECO:0000313" key="3">
    <source>
        <dbReference type="Proteomes" id="UP001597100"/>
    </source>
</evidence>
<keyword evidence="1" id="KW-1133">Transmembrane helix</keyword>
<accession>A0ABW3IFB0</accession>
<feature type="transmembrane region" description="Helical" evidence="1">
    <location>
        <begin position="6"/>
        <end position="22"/>
    </location>
</feature>
<protein>
    <submittedName>
        <fullName evidence="2">DUF6122 family protein</fullName>
    </submittedName>
</protein>
<name>A0ABW3IFB0_9FLAO</name>
<keyword evidence="3" id="KW-1185">Reference proteome</keyword>
<dbReference type="Proteomes" id="UP001597100">
    <property type="component" value="Unassembled WGS sequence"/>
</dbReference>
<comment type="caution">
    <text evidence="2">The sequence shown here is derived from an EMBL/GenBank/DDBJ whole genome shotgun (WGS) entry which is preliminary data.</text>
</comment>
<keyword evidence="1" id="KW-0812">Transmembrane</keyword>
<dbReference type="InterPro" id="IPR046125">
    <property type="entry name" value="DUF6122"/>
</dbReference>
<feature type="transmembrane region" description="Helical" evidence="1">
    <location>
        <begin position="58"/>
        <end position="79"/>
    </location>
</feature>
<proteinExistence type="predicted"/>
<organism evidence="2 3">
    <name type="scientific">Salinimicrobium gaetbulicola</name>
    <dbReference type="NCBI Taxonomy" id="999702"/>
    <lineage>
        <taxon>Bacteria</taxon>
        <taxon>Pseudomonadati</taxon>
        <taxon>Bacteroidota</taxon>
        <taxon>Flavobacteriia</taxon>
        <taxon>Flavobacteriales</taxon>
        <taxon>Flavobacteriaceae</taxon>
        <taxon>Salinimicrobium</taxon>
    </lineage>
</organism>
<dbReference type="Pfam" id="PF19617">
    <property type="entry name" value="DUF6122"/>
    <property type="match status" value="1"/>
</dbReference>
<keyword evidence="1" id="KW-0472">Membrane</keyword>
<dbReference type="RefSeq" id="WP_380737899.1">
    <property type="nucleotide sequence ID" value="NZ_JBHTJP010000032.1"/>
</dbReference>
<sequence length="121" mass="14053">MFQTLVHYSLHFLAIGAIAYWYDKTNWKRNWLILLATMAVDLDHLLADPIFHPGRCGIGFHVLHSEYVIPVYLLGAMFLKRSVLKLIFIGLSFHMFTDLTDCLWMYSECGSCEIREVFSGF</sequence>
<gene>
    <name evidence="2" type="ORF">ACFQ1G_06885</name>
</gene>
<reference evidence="3" key="1">
    <citation type="journal article" date="2019" name="Int. J. Syst. Evol. Microbiol.">
        <title>The Global Catalogue of Microorganisms (GCM) 10K type strain sequencing project: providing services to taxonomists for standard genome sequencing and annotation.</title>
        <authorList>
            <consortium name="The Broad Institute Genomics Platform"/>
            <consortium name="The Broad Institute Genome Sequencing Center for Infectious Disease"/>
            <person name="Wu L."/>
            <person name="Ma J."/>
        </authorList>
    </citation>
    <scope>NUCLEOTIDE SEQUENCE [LARGE SCALE GENOMIC DNA]</scope>
    <source>
        <strain evidence="3">CCUG 60898</strain>
    </source>
</reference>
<dbReference type="EMBL" id="JBHTJP010000032">
    <property type="protein sequence ID" value="MFD0976510.1"/>
    <property type="molecule type" value="Genomic_DNA"/>
</dbReference>
<evidence type="ECO:0000256" key="1">
    <source>
        <dbReference type="SAM" id="Phobius"/>
    </source>
</evidence>